<dbReference type="EMBL" id="FMAG01000006">
    <property type="protein sequence ID" value="SCB40463.1"/>
    <property type="molecule type" value="Genomic_DNA"/>
</dbReference>
<keyword evidence="3" id="KW-1185">Reference proteome</keyword>
<proteinExistence type="predicted"/>
<evidence type="ECO:0000256" key="1">
    <source>
        <dbReference type="SAM" id="Phobius"/>
    </source>
</evidence>
<keyword evidence="1" id="KW-0472">Membrane</keyword>
<evidence type="ECO:0000313" key="2">
    <source>
        <dbReference type="EMBL" id="SCB40463.1"/>
    </source>
</evidence>
<keyword evidence="1" id="KW-0812">Transmembrane</keyword>
<dbReference type="STRING" id="410764.GA0061103_5640"/>
<dbReference type="Proteomes" id="UP000199101">
    <property type="component" value="Unassembled WGS sequence"/>
</dbReference>
<gene>
    <name evidence="2" type="ORF">GA0061103_5640</name>
</gene>
<dbReference type="AlphaFoldDB" id="A0A1C3WKA6"/>
<organism evidence="2 3">
    <name type="scientific">Rhizobium multihospitium</name>
    <dbReference type="NCBI Taxonomy" id="410764"/>
    <lineage>
        <taxon>Bacteria</taxon>
        <taxon>Pseudomonadati</taxon>
        <taxon>Pseudomonadota</taxon>
        <taxon>Alphaproteobacteria</taxon>
        <taxon>Hyphomicrobiales</taxon>
        <taxon>Rhizobiaceae</taxon>
        <taxon>Rhizobium/Agrobacterium group</taxon>
        <taxon>Rhizobium</taxon>
    </lineage>
</organism>
<evidence type="ECO:0008006" key="4">
    <source>
        <dbReference type="Google" id="ProtNLM"/>
    </source>
</evidence>
<protein>
    <recommendedName>
        <fullName evidence="4">Transmembrane anchored protein</fullName>
    </recommendedName>
</protein>
<accession>A0A1C3WKA6</accession>
<feature type="transmembrane region" description="Helical" evidence="1">
    <location>
        <begin position="34"/>
        <end position="54"/>
    </location>
</feature>
<name>A0A1C3WKA6_9HYPH</name>
<evidence type="ECO:0000313" key="3">
    <source>
        <dbReference type="Proteomes" id="UP000199101"/>
    </source>
</evidence>
<sequence length="269" mass="28958">MMATGAEGNEGKSMAPPLSSAAMIEERPLISSGFVYRLTAGVAVLAALTVAISVGGHWLGEKISLAGHTTDIKPISVTIGDDTMRLAANTIRFPSERSDGTAERVDLYLTWPQMQGYSETDRMRFDDISQSSSLIFLQISQSTMSHDMSGRLGPIYSQLMDGAAYAGPFGLTAHRLRTDAGYNDEILLTAPRPGETDYVVRCILPSSPALATSGDCQRDIKVGKDLSVLYRFSSNQLGDWRAMDAAVQNFVKTRLVDNTVPVSTAVGGR</sequence>
<keyword evidence="1" id="KW-1133">Transmembrane helix</keyword>
<reference evidence="3" key="1">
    <citation type="submission" date="2016-08" db="EMBL/GenBank/DDBJ databases">
        <authorList>
            <person name="Varghese N."/>
            <person name="Submissions Spin"/>
        </authorList>
    </citation>
    <scope>NUCLEOTIDE SEQUENCE [LARGE SCALE GENOMIC DNA]</scope>
    <source>
        <strain evidence="3">HAMBI 2975</strain>
    </source>
</reference>